<accession>A0AAU8HRZ6</accession>
<name>A0AAU8HRZ6_9FIRM</name>
<dbReference type="RefSeq" id="WP_353892908.1">
    <property type="nucleotide sequence ID" value="NZ_CP159485.1"/>
</dbReference>
<dbReference type="AlphaFoldDB" id="A0AAU8HRZ6"/>
<proteinExistence type="predicted"/>
<organism evidence="1">
    <name type="scientific">Proteinivorax hydrogeniformans</name>
    <dbReference type="NCBI Taxonomy" id="1826727"/>
    <lineage>
        <taxon>Bacteria</taxon>
        <taxon>Bacillati</taxon>
        <taxon>Bacillota</taxon>
        <taxon>Clostridia</taxon>
        <taxon>Eubacteriales</taxon>
        <taxon>Proteinivoracaceae</taxon>
        <taxon>Proteinivorax</taxon>
    </lineage>
</organism>
<reference evidence="1" key="2">
    <citation type="submission" date="2024-06" db="EMBL/GenBank/DDBJ databases">
        <authorList>
            <person name="Petrova K.O."/>
            <person name="Toshchakov S.V."/>
            <person name="Boltjanskaja Y.V."/>
            <person name="Kevbrin V.V."/>
        </authorList>
    </citation>
    <scope>NUCLEOTIDE SEQUENCE</scope>
    <source>
        <strain evidence="1">Z-710</strain>
    </source>
</reference>
<reference evidence="1" key="1">
    <citation type="journal article" date="2018" name="Antonie Van Leeuwenhoek">
        <title>Proteinivorax hydrogeniformans sp. nov., an anaerobic, haloalkaliphilic bacterium fermenting proteinaceous compounds with high hydrogen production.</title>
        <authorList>
            <person name="Boltyanskaya Y."/>
            <person name="Detkova E."/>
            <person name="Pimenov N."/>
            <person name="Kevbrin V."/>
        </authorList>
    </citation>
    <scope>NUCLEOTIDE SEQUENCE</scope>
    <source>
        <strain evidence="1">Z-710</strain>
    </source>
</reference>
<protein>
    <submittedName>
        <fullName evidence="1">Uncharacterized protein</fullName>
    </submittedName>
</protein>
<evidence type="ECO:0000313" key="1">
    <source>
        <dbReference type="EMBL" id="XCI28341.1"/>
    </source>
</evidence>
<gene>
    <name evidence="1" type="ORF">PRVXH_002298</name>
</gene>
<dbReference type="EMBL" id="CP159485">
    <property type="protein sequence ID" value="XCI28341.1"/>
    <property type="molecule type" value="Genomic_DNA"/>
</dbReference>
<sequence>MINFKETSMPLPNKDNREKFKNQKLRFVCEACGQKMIMTPAEGYKAGWDYPPYMYPFSVISPRTCNKCGIEKTVWWEICMKHKTFEELTDSQKETIERIYREPESIIVKDKYK</sequence>